<dbReference type="Gene3D" id="2.60.40.4270">
    <property type="entry name" value="Listeria-Bacteroides repeat domain"/>
    <property type="match status" value="1"/>
</dbReference>
<gene>
    <name evidence="4" type="ORF">QN216_03855</name>
    <name evidence="3" type="ORF">QN217_06590</name>
</gene>
<dbReference type="InterPro" id="IPR042229">
    <property type="entry name" value="Listeria/Bacterioides_rpt_sf"/>
</dbReference>
<sequence length="2246" mass="242045">MVRGAFGRFVSLLCACGRVLAGDFSRPLLISLRSLRSRWLVTVAVSWVALVIGVVGLVQVSSFFSDLKSLVAFQDTLLKTSVPLDVKNLKLDTHIGVLEDDDPTEAETDAASVANVGFERLVLSDVATLSFDVAYGGDPGDGAANMKGSMIKIAWGDPDDALPVSGYFYLYPSNWTAANIRNDVNNGANASLNKTDDVLDLPMNDGDVYAQGQAYVFQDTDAFLVHASEVNASDGDPANDRSSQTFTFKVAFVRDYAAGSDGNSQLQADFMQFDGRRLHVDVSANSRTGMNRKELELKAKITPTMVAGTTGEAEATKYWGNANAALNITKGSTETVTYVDAASATALDSSGNTFTAAGGTINTLTEAVTVPTSWNGMPVLGSWDVSLAKDQTAMAYYTDSKAGTASKHDLYVAGRQGVLASNANSLFHSFRSISFDLGLLDVCESEDMRYMFHNVQMVRDGFFDISHFRTRNTTTMVEMFHYFGDSAADGVRLKHIDMSYGGFADQSKPNVGAWDTSSVVNTSNMFRYVYYVESIDVTGWDLSQKTNIVLNNMFENAQRLKTLTGLGTWKTDGVSSTASMFVNWATQVTTFTEADVLDLGADTTNGYWNVSRLTAANNMFAGANKIRSIDVTGWDLSAANARSTISTASMFQNTSMLSKIVGIASWKTGGVRYMNTMFQGWCSNAAACAGVTLDLHAQGADVWDMSTVESTFAMFSGATYVTQVNVTGWQTVKVTTMANMFDATTRLCVIPGISGLKTNAVTNVSAMFYRWAQDATCAGVTLDLHAQAGGVWDMSKVTTAAAMFKEATRVEGLDVAGWTFPTLSGTNGGVTLAEMFRSTTMLSSFTGIETWDTTGVWSTSYMFAGWASGVTFSAAVACDLCIPTSGNAWDVTKVTNASYMFVDAAKARTIDATGWQFTAPTNNVNLEGMFQNTYLLETITGISDWPTSSVTNIARMFYQWGNNVPTVSLSITLDAKAGGVWDVSRVTNASYMFYNVDKTHTVHADGWEFIAPSNNVTLNNMFNEATNLQTIDGITSWETTAVTNLSSMFLSWGNGLTAASLNLRTSGDAWDTGRVTTAANMFNNAAKMTHVDTTGWDFSDDTGRTGINLEAMFRDTAKLQEITGITDWPTTGVSNILTMFFQAGDGAQTTLELDLHTNGDSWNVARVTNLGSALNWNNPYTPKDNGTFTGSRFTKIDVTGWDVSLVTTMDSTFKDTYRLAEIDGISEWKTASLVRTQGMFWGHGTSVTYDPDVVNLDLHSRADGSWDTLKLTDTYAMFKNASTIHRIDATGWDFSDTTGRTGIRFEMMFQNTSKLHAVEGITGWTTSGVANVAAMFMASGDAAKTTLELDLHTDGAVWNMARVTNLGSDWNYNPPYTGSDNGMFTDSRFTRIDVTGWDVTNVTTMDSLFKNMYNLTDIAGIGTWSTPSLVRTRSTFEATRVLKKLDLSGFDMSSVTAIDRMFRYTYVLEELKIGTSFIIGVSTSVGDAGTQMGRDVPGYTGKWFRDLHPTDLDTPVNIFAQGTTVAQGTWYPEHTVSLTLDGNWTGKPADPVKAIKYGDASVPTFAKPTRTGWVFEGYWTGKGAADGEVTGDQVVDDTGAYVDAIGYVTSGIGWTRYADTTLYAKWKEATYSITVNLTRNETTAQRVNVWLDSDGVSGDETYTGAGGYWRAASGTYNSFVIIGVPYTKTKGKVMAEYIDAGTYNLTTGAHTATSTGQGTAVTVATYAANVTSAQTHALKIAQLYSITYSRSTTPSGASGTLPSAQTKIHGTAITLGTNNSTVTGYTKNGWYTTATGAGGTAYANGASYATNAALTLYEAWIVKTNVITLDSQGATSAGTTGYTATFGTTAPALTAPTKTGQTFEGYYSAVDGGGVQVLTSAMEYPTTVAGFVNTGRWARTDEAAVTLYAKWTVTVAFKSYDGASDVLSSVVLEPGSNYTIPAAPAVMNQVFVGWAETANVSRITALYTDAANTVRAPLSELDRTYIGNSKGTELTNVTAHTTLHAVYLKTLAGTSTPSESAPENQEFIWANAVWRVLAADGPRRLVLKATALTSLESGMGTANNDRPYYPYIISRDTFFSSSGSNGYEDSGGAPGNGIRGRVDYYYTNYLTAYDSSVLPVTLNNPTLSQWNSCTGNSLNWDSYPGISDWWTSSCFATTVGSGAKQAFQLSYGDINSTPGMGLSGKTSSALLRFTGDWGYYYQTNTRSFGGGSTYSGAVSGSGELDRRYNYLQSDMICARPALWLTL</sequence>
<evidence type="ECO:0000313" key="4">
    <source>
        <dbReference type="EMBL" id="XDS49400.1"/>
    </source>
</evidence>
<proteinExistence type="predicted"/>
<feature type="transmembrane region" description="Helical" evidence="2">
    <location>
        <begin position="37"/>
        <end position="58"/>
    </location>
</feature>
<dbReference type="EMBL" id="CP129682">
    <property type="protein sequence ID" value="XDS49400.1"/>
    <property type="molecule type" value="Genomic_DNA"/>
</dbReference>
<dbReference type="Pfam" id="PF09479">
    <property type="entry name" value="Flg_new"/>
    <property type="match status" value="2"/>
</dbReference>
<keyword evidence="2" id="KW-1133">Transmembrane helix</keyword>
<comment type="subcellular location">
    <subcellularLocation>
        <location evidence="1">Cell envelope</location>
    </subcellularLocation>
</comment>
<dbReference type="NCBIfam" id="TIGR02167">
    <property type="entry name" value="Liste_lipo_26"/>
    <property type="match status" value="2"/>
</dbReference>
<dbReference type="InterPro" id="IPR011889">
    <property type="entry name" value="Liste_lipo_26"/>
</dbReference>
<keyword evidence="2" id="KW-0472">Membrane</keyword>
<evidence type="ECO:0000313" key="3">
    <source>
        <dbReference type="EMBL" id="XDS45817.1"/>
    </source>
</evidence>
<dbReference type="GO" id="GO:0030313">
    <property type="term" value="C:cell envelope"/>
    <property type="evidence" value="ECO:0007669"/>
    <property type="project" value="UniProtKB-SubCell"/>
</dbReference>
<name>A0AB39UKR3_9BIFI</name>
<reference evidence="4" key="1">
    <citation type="submission" date="2023-07" db="EMBL/GenBank/DDBJ databases">
        <title>Bifidobacterium aquikefiriaerophilum sp. nov. and Bifidobacterium eccum sp. nov., isolated from water kefir.</title>
        <authorList>
            <person name="Breselge S."/>
            <person name="Bellassi P."/>
            <person name="Barcenilla C."/>
            <person name="Alvarez-Ordonez A."/>
            <person name="Morelli L."/>
            <person name="Cotter P.D."/>
        </authorList>
    </citation>
    <scope>NUCLEOTIDE SEQUENCE</scope>
    <source>
        <strain evidence="4">WK013_4_14</strain>
        <strain evidence="3">WK048_4_13</strain>
    </source>
</reference>
<dbReference type="EMBL" id="CP129675">
    <property type="protein sequence ID" value="XDS45817.1"/>
    <property type="molecule type" value="Genomic_DNA"/>
</dbReference>
<evidence type="ECO:0000256" key="2">
    <source>
        <dbReference type="SAM" id="Phobius"/>
    </source>
</evidence>
<evidence type="ECO:0000256" key="1">
    <source>
        <dbReference type="ARBA" id="ARBA00004196"/>
    </source>
</evidence>
<protein>
    <submittedName>
        <fullName evidence="4">BspA family leucine-rich repeat surface protein</fullName>
    </submittedName>
</protein>
<accession>A0AB39UKR3</accession>
<dbReference type="InterPro" id="IPR005046">
    <property type="entry name" value="DUF285"/>
</dbReference>
<dbReference type="Pfam" id="PF03382">
    <property type="entry name" value="DUF285"/>
    <property type="match status" value="11"/>
</dbReference>
<dbReference type="RefSeq" id="WP_369342853.1">
    <property type="nucleotide sequence ID" value="NZ_CP129675.1"/>
</dbReference>
<dbReference type="InterPro" id="IPR013378">
    <property type="entry name" value="InlB-like_B-rpt"/>
</dbReference>
<keyword evidence="2" id="KW-0812">Transmembrane</keyword>
<organism evidence="4">
    <name type="scientific">Bifidobacterium fermentum</name>
    <dbReference type="NCBI Taxonomy" id="3059035"/>
    <lineage>
        <taxon>Bacteria</taxon>
        <taxon>Bacillati</taxon>
        <taxon>Actinomycetota</taxon>
        <taxon>Actinomycetes</taxon>
        <taxon>Bifidobacteriales</taxon>
        <taxon>Bifidobacteriaceae</taxon>
        <taxon>Bifidobacterium</taxon>
    </lineage>
</organism>